<comment type="caution">
    <text evidence="5">The sequence shown here is derived from an EMBL/GenBank/DDBJ whole genome shotgun (WGS) entry which is preliminary data.</text>
</comment>
<comment type="similarity">
    <text evidence="1">Belongs to the methyltransferase superfamily.</text>
</comment>
<sequence length="255" mass="27653">SRTTHAHSFNAAAAKYAANRPSYPPPLFDAIENIATRPLAGSRAIDVGAGTGIATTLLHQRGAHVLAVEPGDGMTTQFRRTHPHIPIIRGNGDALPLATASADFITYAQAWHWTDPARSLPEAMRVLRPGGALALWWNTSAPDVPWIAAQYARINAYIGGDPTSVRGSGRRARTEEVFAGAPHHPDCTLRELRWTRTVPIDTHLANIGSHSVFLVLGEEATHTFLAEERALLLDTFPSGMVEEVYDVVLIVVPRP</sequence>
<dbReference type="InterPro" id="IPR051052">
    <property type="entry name" value="Diverse_substrate_MTase"/>
</dbReference>
<reference evidence="5 6" key="1">
    <citation type="submission" date="2019-09" db="EMBL/GenBank/DDBJ databases">
        <authorList>
            <person name="Duangmal K."/>
            <person name="Teo W.F.A."/>
            <person name="Lipun K."/>
        </authorList>
    </citation>
    <scope>NUCLEOTIDE SEQUENCE [LARGE SCALE GENOMIC DNA]</scope>
    <source>
        <strain evidence="5 6">K1PN6</strain>
    </source>
</reference>
<dbReference type="Pfam" id="PF08241">
    <property type="entry name" value="Methyltransf_11"/>
    <property type="match status" value="1"/>
</dbReference>
<dbReference type="PANTHER" id="PTHR44942">
    <property type="entry name" value="METHYLTRANSF_11 DOMAIN-CONTAINING PROTEIN"/>
    <property type="match status" value="1"/>
</dbReference>
<dbReference type="Proteomes" id="UP000373149">
    <property type="component" value="Unassembled WGS sequence"/>
</dbReference>
<evidence type="ECO:0000313" key="5">
    <source>
        <dbReference type="EMBL" id="MPY55556.1"/>
    </source>
</evidence>
<dbReference type="Gene3D" id="3.40.50.150">
    <property type="entry name" value="Vaccinia Virus protein VP39"/>
    <property type="match status" value="1"/>
</dbReference>
<dbReference type="SUPFAM" id="SSF53335">
    <property type="entry name" value="S-adenosyl-L-methionine-dependent methyltransferases"/>
    <property type="match status" value="1"/>
</dbReference>
<dbReference type="InterPro" id="IPR013216">
    <property type="entry name" value="Methyltransf_11"/>
</dbReference>
<keyword evidence="6" id="KW-1185">Reference proteome</keyword>
<dbReference type="AlphaFoldDB" id="A0A5N8X8P3"/>
<proteinExistence type="inferred from homology"/>
<keyword evidence="3 5" id="KW-0808">Transferase</keyword>
<protein>
    <submittedName>
        <fullName evidence="5">Class I SAM-dependent methyltransferase</fullName>
    </submittedName>
</protein>
<gene>
    <name evidence="5" type="ORF">FPZ41_46310</name>
</gene>
<accession>A0A5N8X8P3</accession>
<evidence type="ECO:0000313" key="6">
    <source>
        <dbReference type="Proteomes" id="UP000373149"/>
    </source>
</evidence>
<organism evidence="5 6">
    <name type="scientific">Streptomyces acidicola</name>
    <dbReference type="NCBI Taxonomy" id="2596892"/>
    <lineage>
        <taxon>Bacteria</taxon>
        <taxon>Bacillati</taxon>
        <taxon>Actinomycetota</taxon>
        <taxon>Actinomycetes</taxon>
        <taxon>Kitasatosporales</taxon>
        <taxon>Streptomycetaceae</taxon>
        <taxon>Streptomyces</taxon>
    </lineage>
</organism>
<name>A0A5N8X8P3_9ACTN</name>
<keyword evidence="2 5" id="KW-0489">Methyltransferase</keyword>
<dbReference type="GO" id="GO:0032259">
    <property type="term" value="P:methylation"/>
    <property type="evidence" value="ECO:0007669"/>
    <property type="project" value="UniProtKB-KW"/>
</dbReference>
<dbReference type="PANTHER" id="PTHR44942:SF4">
    <property type="entry name" value="METHYLTRANSFERASE TYPE 11 DOMAIN-CONTAINING PROTEIN"/>
    <property type="match status" value="1"/>
</dbReference>
<dbReference type="RefSeq" id="WP_152870878.1">
    <property type="nucleotide sequence ID" value="NZ_VMNX01000495.1"/>
</dbReference>
<evidence type="ECO:0000256" key="1">
    <source>
        <dbReference type="ARBA" id="ARBA00008361"/>
    </source>
</evidence>
<evidence type="ECO:0000256" key="3">
    <source>
        <dbReference type="ARBA" id="ARBA00022679"/>
    </source>
</evidence>
<dbReference type="InterPro" id="IPR029063">
    <property type="entry name" value="SAM-dependent_MTases_sf"/>
</dbReference>
<dbReference type="EMBL" id="VMNX01000495">
    <property type="protein sequence ID" value="MPY55556.1"/>
    <property type="molecule type" value="Genomic_DNA"/>
</dbReference>
<dbReference type="GO" id="GO:0008757">
    <property type="term" value="F:S-adenosylmethionine-dependent methyltransferase activity"/>
    <property type="evidence" value="ECO:0007669"/>
    <property type="project" value="InterPro"/>
</dbReference>
<dbReference type="CDD" id="cd02440">
    <property type="entry name" value="AdoMet_MTases"/>
    <property type="match status" value="1"/>
</dbReference>
<evidence type="ECO:0000259" key="4">
    <source>
        <dbReference type="Pfam" id="PF08241"/>
    </source>
</evidence>
<evidence type="ECO:0000256" key="2">
    <source>
        <dbReference type="ARBA" id="ARBA00022603"/>
    </source>
</evidence>
<feature type="non-terminal residue" evidence="5">
    <location>
        <position position="1"/>
    </location>
</feature>
<feature type="domain" description="Methyltransferase type 11" evidence="4">
    <location>
        <begin position="45"/>
        <end position="134"/>
    </location>
</feature>